<reference evidence="2" key="1">
    <citation type="submission" date="2016-06" db="EMBL/GenBank/DDBJ databases">
        <title>Parallel loss of symbiosis genes in relatives of nitrogen-fixing non-legume Parasponia.</title>
        <authorList>
            <person name="Van Velzen R."/>
            <person name="Holmer R."/>
            <person name="Bu F."/>
            <person name="Rutten L."/>
            <person name="Van Zeijl A."/>
            <person name="Liu W."/>
            <person name="Santuari L."/>
            <person name="Cao Q."/>
            <person name="Sharma T."/>
            <person name="Shen D."/>
            <person name="Roswanjaya Y."/>
            <person name="Wardhani T."/>
            <person name="Kalhor M.S."/>
            <person name="Jansen J."/>
            <person name="Van den Hoogen J."/>
            <person name="Gungor B."/>
            <person name="Hartog M."/>
            <person name="Hontelez J."/>
            <person name="Verver J."/>
            <person name="Yang W.-C."/>
            <person name="Schijlen E."/>
            <person name="Repin R."/>
            <person name="Schilthuizen M."/>
            <person name="Schranz E."/>
            <person name="Heidstra R."/>
            <person name="Miyata K."/>
            <person name="Fedorova E."/>
            <person name="Kohlen W."/>
            <person name="Bisseling T."/>
            <person name="Smit S."/>
            <person name="Geurts R."/>
        </authorList>
    </citation>
    <scope>NUCLEOTIDE SEQUENCE [LARGE SCALE GENOMIC DNA]</scope>
    <source>
        <strain evidence="2">cv. RG33-2</strain>
    </source>
</reference>
<dbReference type="InParanoid" id="A0A2P5FT14"/>
<dbReference type="Proteomes" id="UP000237000">
    <property type="component" value="Unassembled WGS sequence"/>
</dbReference>
<organism evidence="1 2">
    <name type="scientific">Trema orientale</name>
    <name type="common">Charcoal tree</name>
    <name type="synonym">Celtis orientalis</name>
    <dbReference type="NCBI Taxonomy" id="63057"/>
    <lineage>
        <taxon>Eukaryota</taxon>
        <taxon>Viridiplantae</taxon>
        <taxon>Streptophyta</taxon>
        <taxon>Embryophyta</taxon>
        <taxon>Tracheophyta</taxon>
        <taxon>Spermatophyta</taxon>
        <taxon>Magnoliopsida</taxon>
        <taxon>eudicotyledons</taxon>
        <taxon>Gunneridae</taxon>
        <taxon>Pentapetalae</taxon>
        <taxon>rosids</taxon>
        <taxon>fabids</taxon>
        <taxon>Rosales</taxon>
        <taxon>Cannabaceae</taxon>
        <taxon>Trema</taxon>
    </lineage>
</organism>
<protein>
    <submittedName>
        <fullName evidence="1">Uncharacterized protein</fullName>
    </submittedName>
</protein>
<sequence>MKTNTKGMVLNYLGFKAMTRSESLLGSPMFLTNNHTRDFLLIKKRVISRLEGWKGRLLSRAGRTTLVKTVIQSIPTDNMATFKLPNALCEDMNKHIRKFWWTGSFEKDRFLALT</sequence>
<comment type="caution">
    <text evidence="1">The sequence shown here is derived from an EMBL/GenBank/DDBJ whole genome shotgun (WGS) entry which is preliminary data.</text>
</comment>
<keyword evidence="2" id="KW-1185">Reference proteome</keyword>
<name>A0A2P5FT14_TREOI</name>
<accession>A0A2P5FT14</accession>
<gene>
    <name evidence="1" type="ORF">TorRG33x02_031030</name>
</gene>
<dbReference type="PANTHER" id="PTHR33116">
    <property type="entry name" value="REVERSE TRANSCRIPTASE ZINC-BINDING DOMAIN-CONTAINING PROTEIN-RELATED-RELATED"/>
    <property type="match status" value="1"/>
</dbReference>
<dbReference type="STRING" id="63057.A0A2P5FT14"/>
<evidence type="ECO:0000313" key="1">
    <source>
        <dbReference type="EMBL" id="POO00920.1"/>
    </source>
</evidence>
<dbReference type="PANTHER" id="PTHR33116:SF86">
    <property type="entry name" value="REVERSE TRANSCRIPTASE DOMAIN-CONTAINING PROTEIN"/>
    <property type="match status" value="1"/>
</dbReference>
<dbReference type="AlphaFoldDB" id="A0A2P5FT14"/>
<proteinExistence type="predicted"/>
<evidence type="ECO:0000313" key="2">
    <source>
        <dbReference type="Proteomes" id="UP000237000"/>
    </source>
</evidence>
<dbReference type="OrthoDB" id="1166703at2759"/>
<dbReference type="EMBL" id="JXTC01000010">
    <property type="protein sequence ID" value="POO00920.1"/>
    <property type="molecule type" value="Genomic_DNA"/>
</dbReference>